<dbReference type="GO" id="GO:0016787">
    <property type="term" value="F:hydrolase activity"/>
    <property type="evidence" value="ECO:0007669"/>
    <property type="project" value="UniProtKB-KW"/>
</dbReference>
<gene>
    <name evidence="1" type="ORF">ACFP7A_03270</name>
</gene>
<dbReference type="PANTHER" id="PTHR10000">
    <property type="entry name" value="PHOSPHOSERINE PHOSPHATASE"/>
    <property type="match status" value="1"/>
</dbReference>
<dbReference type="NCBIfam" id="TIGR00099">
    <property type="entry name" value="Cof-subfamily"/>
    <property type="match status" value="1"/>
</dbReference>
<name>A0ABW1WAN5_9BACL</name>
<keyword evidence="2" id="KW-1185">Reference proteome</keyword>
<dbReference type="EMBL" id="JBHSTQ010000002">
    <property type="protein sequence ID" value="MFC6385613.1"/>
    <property type="molecule type" value="Genomic_DNA"/>
</dbReference>
<dbReference type="InterPro" id="IPR023214">
    <property type="entry name" value="HAD_sf"/>
</dbReference>
<dbReference type="InterPro" id="IPR006379">
    <property type="entry name" value="HAD-SF_hydro_IIB"/>
</dbReference>
<evidence type="ECO:0000313" key="2">
    <source>
        <dbReference type="Proteomes" id="UP001596267"/>
    </source>
</evidence>
<dbReference type="SFLD" id="SFLDG01140">
    <property type="entry name" value="C2.B:_Phosphomannomutase_and_P"/>
    <property type="match status" value="1"/>
</dbReference>
<dbReference type="InterPro" id="IPR036412">
    <property type="entry name" value="HAD-like_sf"/>
</dbReference>
<proteinExistence type="predicted"/>
<dbReference type="PANTHER" id="PTHR10000:SF25">
    <property type="entry name" value="PHOSPHATASE YKRA-RELATED"/>
    <property type="match status" value="1"/>
</dbReference>
<evidence type="ECO:0000313" key="1">
    <source>
        <dbReference type="EMBL" id="MFC6385613.1"/>
    </source>
</evidence>
<protein>
    <submittedName>
        <fullName evidence="1">Cof-type HAD-IIB family hydrolase</fullName>
    </submittedName>
</protein>
<reference evidence="2" key="1">
    <citation type="journal article" date="2019" name="Int. J. Syst. Evol. Microbiol.">
        <title>The Global Catalogue of Microorganisms (GCM) 10K type strain sequencing project: providing services to taxonomists for standard genome sequencing and annotation.</title>
        <authorList>
            <consortium name="The Broad Institute Genomics Platform"/>
            <consortium name="The Broad Institute Genome Sequencing Center for Infectious Disease"/>
            <person name="Wu L."/>
            <person name="Ma J."/>
        </authorList>
    </citation>
    <scope>NUCLEOTIDE SEQUENCE [LARGE SCALE GENOMIC DNA]</scope>
    <source>
        <strain evidence="2">CCUG 42001</strain>
    </source>
</reference>
<comment type="caution">
    <text evidence="1">The sequence shown here is derived from an EMBL/GenBank/DDBJ whole genome shotgun (WGS) entry which is preliminary data.</text>
</comment>
<dbReference type="Pfam" id="PF08282">
    <property type="entry name" value="Hydrolase_3"/>
    <property type="match status" value="1"/>
</dbReference>
<dbReference type="Gene3D" id="3.30.1240.10">
    <property type="match status" value="1"/>
</dbReference>
<dbReference type="Proteomes" id="UP001596267">
    <property type="component" value="Unassembled WGS sequence"/>
</dbReference>
<dbReference type="SFLD" id="SFLDS00003">
    <property type="entry name" value="Haloacid_Dehalogenase"/>
    <property type="match status" value="1"/>
</dbReference>
<dbReference type="Gene3D" id="3.40.50.1000">
    <property type="entry name" value="HAD superfamily/HAD-like"/>
    <property type="match status" value="1"/>
</dbReference>
<organism evidence="1 2">
    <name type="scientific">Sporolactobacillus kofuensis</name>
    <dbReference type="NCBI Taxonomy" id="269672"/>
    <lineage>
        <taxon>Bacteria</taxon>
        <taxon>Bacillati</taxon>
        <taxon>Bacillota</taxon>
        <taxon>Bacilli</taxon>
        <taxon>Bacillales</taxon>
        <taxon>Sporolactobacillaceae</taxon>
        <taxon>Sporolactobacillus</taxon>
    </lineage>
</organism>
<sequence>MAKPKIVFFDIDDTLYDQNKTVPDSTAEAIHKLQSKGVITAIATGRAPFMFRKLRQQLTIHTFVSINGSFVVHEDAPVYTNPIQKPLLKLLVSGAEKQGFSLAFVNEETMKMHRTASREAIMGIESLKLPLPFPETDPDFYKEHDVYQGLLFYSEQDNREFLEQTPLNTLRYVRWHECGVDVIPHNGSKAEGIKQLLKILNFTPEDACAFGDGNNDVEMLSYVGTGIAMGNAVEAAKKSADLVTTSVQKDGIYHGLQQIGLL</sequence>
<keyword evidence="1" id="KW-0378">Hydrolase</keyword>
<accession>A0ABW1WAN5</accession>
<dbReference type="NCBIfam" id="TIGR01484">
    <property type="entry name" value="HAD-SF-IIB"/>
    <property type="match status" value="1"/>
</dbReference>
<dbReference type="RefSeq" id="WP_253051907.1">
    <property type="nucleotide sequence ID" value="NZ_JAMXWN010000001.1"/>
</dbReference>
<dbReference type="SUPFAM" id="SSF56784">
    <property type="entry name" value="HAD-like"/>
    <property type="match status" value="1"/>
</dbReference>
<dbReference type="InterPro" id="IPR000150">
    <property type="entry name" value="Cof"/>
</dbReference>
<dbReference type="PROSITE" id="PS01229">
    <property type="entry name" value="COF_2"/>
    <property type="match status" value="1"/>
</dbReference>